<dbReference type="Proteomes" id="UP000036923">
    <property type="component" value="Unassembled WGS sequence"/>
</dbReference>
<proteinExistence type="predicted"/>
<dbReference type="OrthoDB" id="116789at2"/>
<protein>
    <submittedName>
        <fullName evidence="2">Uncharacterized protein</fullName>
    </submittedName>
</protein>
<evidence type="ECO:0000313" key="3">
    <source>
        <dbReference type="Proteomes" id="UP000036923"/>
    </source>
</evidence>
<gene>
    <name evidence="2" type="ORF">Bccel_2472</name>
</gene>
<evidence type="ECO:0000256" key="1">
    <source>
        <dbReference type="SAM" id="Phobius"/>
    </source>
</evidence>
<dbReference type="PATRIC" id="fig|398512.5.peg.2577"/>
<name>A0A0L6JN67_9FIRM</name>
<keyword evidence="1" id="KW-1133">Transmembrane helix</keyword>
<dbReference type="EMBL" id="LGTC01000001">
    <property type="protein sequence ID" value="KNY27204.1"/>
    <property type="molecule type" value="Genomic_DNA"/>
</dbReference>
<accession>A0A0L6JN67</accession>
<dbReference type="eggNOG" id="COG0604">
    <property type="taxonomic scope" value="Bacteria"/>
</dbReference>
<reference evidence="3" key="1">
    <citation type="submission" date="2015-07" db="EMBL/GenBank/DDBJ databases">
        <title>Near-Complete Genome Sequence of the Cellulolytic Bacterium Bacteroides (Pseudobacteroides) cellulosolvens ATCC 35603.</title>
        <authorList>
            <person name="Dassa B."/>
            <person name="Utturkar S.M."/>
            <person name="Klingeman D.M."/>
            <person name="Hurt R.A."/>
            <person name="Keller M."/>
            <person name="Xu J."/>
            <person name="Reddy Y.H.K."/>
            <person name="Borovok I."/>
            <person name="Grinberg I.R."/>
            <person name="Lamed R."/>
            <person name="Zhivin O."/>
            <person name="Bayer E.A."/>
            <person name="Brown S.D."/>
        </authorList>
    </citation>
    <scope>NUCLEOTIDE SEQUENCE [LARGE SCALE GENOMIC DNA]</scope>
    <source>
        <strain evidence="3">DSM 2933</strain>
    </source>
</reference>
<feature type="transmembrane region" description="Helical" evidence="1">
    <location>
        <begin position="81"/>
        <end position="102"/>
    </location>
</feature>
<feature type="transmembrane region" description="Helical" evidence="1">
    <location>
        <begin position="122"/>
        <end position="141"/>
    </location>
</feature>
<organism evidence="2 3">
    <name type="scientific">Pseudobacteroides cellulosolvens ATCC 35603 = DSM 2933</name>
    <dbReference type="NCBI Taxonomy" id="398512"/>
    <lineage>
        <taxon>Bacteria</taxon>
        <taxon>Bacillati</taxon>
        <taxon>Bacillota</taxon>
        <taxon>Clostridia</taxon>
        <taxon>Eubacteriales</taxon>
        <taxon>Oscillospiraceae</taxon>
        <taxon>Pseudobacteroides</taxon>
    </lineage>
</organism>
<dbReference type="Pfam" id="PF22564">
    <property type="entry name" value="HAAS"/>
    <property type="match status" value="1"/>
</dbReference>
<dbReference type="STRING" id="398512.Bccel_2472"/>
<keyword evidence="3" id="KW-1185">Reference proteome</keyword>
<feature type="transmembrane region" description="Helical" evidence="1">
    <location>
        <begin position="185"/>
        <end position="209"/>
    </location>
</feature>
<comment type="caution">
    <text evidence="2">The sequence shown here is derived from an EMBL/GenBank/DDBJ whole genome shotgun (WGS) entry which is preliminary data.</text>
</comment>
<dbReference type="AlphaFoldDB" id="A0A0L6JN67"/>
<evidence type="ECO:0000313" key="2">
    <source>
        <dbReference type="EMBL" id="KNY27204.1"/>
    </source>
</evidence>
<sequence>MDLVNRYVYAVTRSLPEKQRADIEKELRTLIDDMIEENDEPASYESKAQKALLELGDPEILADNYRGSKRYLIGPQFYDKYILILKIVLVAVFAGVTIAIAAEGFFTKGKNELDIVKDYLGALFSGGLQAFAWTTISFMIAERAYMNTADKGKVEKDFMEKSVWSLSQLPVIPEKKALIPIHEPVISIIFSTIFLILLYSTPKVFSAYITFESNTVVIPVFNQQAMQGFRILLISILLLLVLKEVLKLYSRRWNQKLSVAVAVISGISTILTLYIFTDASVWNPDFPGEIMKHMKLTFDFIDPWAKIKSGFIALIVITGVIDIITALYKGIRYNVIK</sequence>
<keyword evidence="1" id="KW-0812">Transmembrane</keyword>
<feature type="transmembrane region" description="Helical" evidence="1">
    <location>
        <begin position="258"/>
        <end position="277"/>
    </location>
</feature>
<dbReference type="RefSeq" id="WP_050753405.1">
    <property type="nucleotide sequence ID" value="NZ_JQKC01000029.1"/>
</dbReference>
<feature type="transmembrane region" description="Helical" evidence="1">
    <location>
        <begin position="310"/>
        <end position="328"/>
    </location>
</feature>
<feature type="transmembrane region" description="Helical" evidence="1">
    <location>
        <begin position="229"/>
        <end position="246"/>
    </location>
</feature>
<keyword evidence="1" id="KW-0472">Membrane</keyword>